<evidence type="ECO:0000313" key="6">
    <source>
        <dbReference type="Proteomes" id="UP000189810"/>
    </source>
</evidence>
<dbReference type="EMBL" id="LT670846">
    <property type="protein sequence ID" value="SHK28244.1"/>
    <property type="molecule type" value="Genomic_DNA"/>
</dbReference>
<dbReference type="GO" id="GO:0004736">
    <property type="term" value="F:pyruvate carboxylase activity"/>
    <property type="evidence" value="ECO:0007669"/>
    <property type="project" value="TreeGrafter"/>
</dbReference>
<evidence type="ECO:0000313" key="5">
    <source>
        <dbReference type="EMBL" id="SHK28244.1"/>
    </source>
</evidence>
<dbReference type="Gene3D" id="2.40.50.100">
    <property type="match status" value="1"/>
</dbReference>
<reference evidence="5 6" key="1">
    <citation type="submission" date="2016-11" db="EMBL/GenBank/DDBJ databases">
        <authorList>
            <person name="Jaros S."/>
            <person name="Januszkiewicz K."/>
            <person name="Wedrychowicz H."/>
        </authorList>
    </citation>
    <scope>NUCLEOTIDE SEQUENCE [LARGE SCALE GENOMIC DNA]</scope>
    <source>
        <strain evidence="5 6">DSM 19557</strain>
    </source>
</reference>
<evidence type="ECO:0000259" key="3">
    <source>
        <dbReference type="PROSITE" id="PS50968"/>
    </source>
</evidence>
<dbReference type="GO" id="GO:0005737">
    <property type="term" value="C:cytoplasm"/>
    <property type="evidence" value="ECO:0007669"/>
    <property type="project" value="TreeGrafter"/>
</dbReference>
<dbReference type="PANTHER" id="PTHR43778:SF2">
    <property type="entry name" value="PYRUVATE CARBOXYLASE, MITOCHONDRIAL"/>
    <property type="match status" value="1"/>
</dbReference>
<dbReference type="PANTHER" id="PTHR43778">
    <property type="entry name" value="PYRUVATE CARBOXYLASE"/>
    <property type="match status" value="1"/>
</dbReference>
<proteinExistence type="predicted"/>
<accession>A0A1M6R721</accession>
<feature type="domain" description="Pyruvate carboxyltransferase" evidence="4">
    <location>
        <begin position="28"/>
        <end position="290"/>
    </location>
</feature>
<dbReference type="InterPro" id="IPR003379">
    <property type="entry name" value="Carboxylase_cons_dom"/>
</dbReference>
<keyword evidence="5" id="KW-0670">Pyruvate</keyword>
<evidence type="ECO:0000259" key="4">
    <source>
        <dbReference type="PROSITE" id="PS50991"/>
    </source>
</evidence>
<dbReference type="Proteomes" id="UP000189810">
    <property type="component" value="Chromosome I"/>
</dbReference>
<dbReference type="Pfam" id="PF00682">
    <property type="entry name" value="HMGL-like"/>
    <property type="match status" value="1"/>
</dbReference>
<dbReference type="FunFam" id="2.40.50.100:FF:000003">
    <property type="entry name" value="Acetyl-CoA carboxylase biotin carboxyl carrier protein"/>
    <property type="match status" value="1"/>
</dbReference>
<dbReference type="SUPFAM" id="SSF89000">
    <property type="entry name" value="post-HMGL domain-like"/>
    <property type="match status" value="1"/>
</dbReference>
<name>A0A1M6R721_9AQUI</name>
<keyword evidence="6" id="KW-1185">Reference proteome</keyword>
<feature type="coiled-coil region" evidence="2">
    <location>
        <begin position="289"/>
        <end position="316"/>
    </location>
</feature>
<dbReference type="InterPro" id="IPR013785">
    <property type="entry name" value="Aldolase_TIM"/>
</dbReference>
<dbReference type="Gene3D" id="3.20.20.70">
    <property type="entry name" value="Aldolase class I"/>
    <property type="match status" value="1"/>
</dbReference>
<dbReference type="InterPro" id="IPR000891">
    <property type="entry name" value="PYR_CT"/>
</dbReference>
<dbReference type="Pfam" id="PF00364">
    <property type="entry name" value="Biotin_lipoyl"/>
    <property type="match status" value="1"/>
</dbReference>
<dbReference type="InterPro" id="IPR011053">
    <property type="entry name" value="Single_hybrid_motif"/>
</dbReference>
<dbReference type="CDD" id="cd06850">
    <property type="entry name" value="biotinyl_domain"/>
    <property type="match status" value="1"/>
</dbReference>
<dbReference type="InterPro" id="IPR000089">
    <property type="entry name" value="Biotin_lipoyl"/>
</dbReference>
<dbReference type="SUPFAM" id="SSF51569">
    <property type="entry name" value="Aldolase"/>
    <property type="match status" value="1"/>
</dbReference>
<dbReference type="SUPFAM" id="SSF51230">
    <property type="entry name" value="Single hybrid motif"/>
    <property type="match status" value="1"/>
</dbReference>
<evidence type="ECO:0000256" key="2">
    <source>
        <dbReference type="SAM" id="Coils"/>
    </source>
</evidence>
<dbReference type="PROSITE" id="PS50968">
    <property type="entry name" value="BIOTINYL_LIPOYL"/>
    <property type="match status" value="1"/>
</dbReference>
<dbReference type="Pfam" id="PF02436">
    <property type="entry name" value="PYC_OADA"/>
    <property type="match status" value="1"/>
</dbReference>
<dbReference type="PROSITE" id="PS50991">
    <property type="entry name" value="PYR_CT"/>
    <property type="match status" value="1"/>
</dbReference>
<evidence type="ECO:0000256" key="1">
    <source>
        <dbReference type="ARBA" id="ARBA00023267"/>
    </source>
</evidence>
<dbReference type="GO" id="GO:0006094">
    <property type="term" value="P:gluconeogenesis"/>
    <property type="evidence" value="ECO:0007669"/>
    <property type="project" value="TreeGrafter"/>
</dbReference>
<dbReference type="NCBIfam" id="NF006761">
    <property type="entry name" value="PRK09282.1"/>
    <property type="match status" value="1"/>
</dbReference>
<protein>
    <submittedName>
        <fullName evidence="5">Pyruvate carboxylase subunit B</fullName>
    </submittedName>
</protein>
<dbReference type="CDD" id="cd07937">
    <property type="entry name" value="DRE_TIM_PC_TC_5S"/>
    <property type="match status" value="1"/>
</dbReference>
<organism evidence="5 6">
    <name type="scientific">Thermocrinis minervae</name>
    <dbReference type="NCBI Taxonomy" id="381751"/>
    <lineage>
        <taxon>Bacteria</taxon>
        <taxon>Pseudomonadati</taxon>
        <taxon>Aquificota</taxon>
        <taxon>Aquificia</taxon>
        <taxon>Aquificales</taxon>
        <taxon>Aquificaceae</taxon>
        <taxon>Thermocrinis</taxon>
    </lineage>
</organism>
<sequence length="654" mass="72542">MFKSMADVLDDLKEQLEKVQEGGIKKRILITDLTPRDGQQCKLATRVRTEDLLPLCEKMDKVGFYAVEVWGGATYDVCLRYLKEDPWERLRRIKEVMPNTKLQMLFRGQNIVGYRPKSDKLVYKFVERAIANGITVFRVFDALNDNRNIQTAVKAIKEFGGEVHAEISYTRSPIHTYQKWIEYALEIAEMGADWLSFKDATGIIMPLETYAIIKGIKEATGGKLPVLLHNHDMSGTAIVNHMMAVLAGVDMLDTVLSPLAFGSSHPATESVVAMLEGTPFDTGLDLKKIDECAEIARQIKKKYKKYETEYAGVNAKVLIHKIPGGMISNMVAQLIEANALDRIEEVLKEVPNVERDLGYPPLLTPSSQIVGVQAVLNVLSGERYKVITKETRDYVEGKYGRPPGPISKELAEKILGPGKEPDFSIRAADLADPNDWDKAYEETKALLGREPTDEEVLLYALFPMQAKDFFIAREKGELVPEPIEELQEAAEVKPGTVPGAAPVEFEIVYHGEKFKVKIEGVSAHQEPGKPRKYYVRVDGRLEEVQLTPIVEAIPVGGVQTQAPAAAQGGIPKATQPGDVTPPMPGRVVRILVEEGQEVKEGQTVAIVEAMKMENEIHAPISGVVKKIFAKPGDNVTPDDAIMRIEPKVEEVSYG</sequence>
<dbReference type="InterPro" id="IPR055268">
    <property type="entry name" value="PCB-like"/>
</dbReference>
<keyword evidence="2" id="KW-0175">Coiled coil</keyword>
<keyword evidence="1" id="KW-0092">Biotin</keyword>
<dbReference type="AlphaFoldDB" id="A0A1M6R721"/>
<dbReference type="STRING" id="381751.SAMN05444391_0535"/>
<feature type="domain" description="Lipoyl-binding" evidence="3">
    <location>
        <begin position="565"/>
        <end position="645"/>
    </location>
</feature>
<dbReference type="InterPro" id="IPR001882">
    <property type="entry name" value="Biotin_BS"/>
</dbReference>
<dbReference type="PROSITE" id="PS00188">
    <property type="entry name" value="BIOTIN"/>
    <property type="match status" value="1"/>
</dbReference>
<gene>
    <name evidence="5" type="ORF">SAMN05444391_0535</name>
</gene>